<dbReference type="PhylomeDB" id="K4D2N7"/>
<reference evidence="2" key="1">
    <citation type="journal article" date="2012" name="Nature">
        <title>The tomato genome sequence provides insights into fleshy fruit evolution.</title>
        <authorList>
            <consortium name="Tomato Genome Consortium"/>
        </authorList>
    </citation>
    <scope>NUCLEOTIDE SEQUENCE [LARGE SCALE GENOMIC DNA]</scope>
    <source>
        <strain evidence="2">cv. Heinz 1706</strain>
    </source>
</reference>
<keyword evidence="1" id="KW-1133">Transmembrane helix</keyword>
<keyword evidence="1" id="KW-0472">Membrane</keyword>
<evidence type="ECO:0000313" key="3">
    <source>
        <dbReference type="Proteomes" id="UP000004994"/>
    </source>
</evidence>
<evidence type="ECO:0000313" key="2">
    <source>
        <dbReference type="EnsemblPlants" id="Solyc10g079960.1.1"/>
    </source>
</evidence>
<dbReference type="PaxDb" id="4081-Solyc10g079960.1.1"/>
<dbReference type="Proteomes" id="UP000004994">
    <property type="component" value="Chromosome 10"/>
</dbReference>
<protein>
    <submittedName>
        <fullName evidence="2">Uncharacterized protein</fullName>
    </submittedName>
</protein>
<dbReference type="EnsemblPlants" id="Solyc10g079960.1.1">
    <property type="protein sequence ID" value="Solyc10g079960.1.1"/>
    <property type="gene ID" value="Solyc10g079960.1"/>
</dbReference>
<dbReference type="Gene3D" id="3.40.50.11950">
    <property type="match status" value="1"/>
</dbReference>
<keyword evidence="1" id="KW-0812">Transmembrane</keyword>
<feature type="transmembrane region" description="Helical" evidence="1">
    <location>
        <begin position="6"/>
        <end position="27"/>
    </location>
</feature>
<dbReference type="AlphaFoldDB" id="K4D2N7"/>
<sequence>MSLYFSVSLSYSLCNCLIVFYFSGYPLKKAEAYASLRKVPRPRRSNAVEW</sequence>
<organism evidence="2">
    <name type="scientific">Solanum lycopersicum</name>
    <name type="common">Tomato</name>
    <name type="synonym">Lycopersicon esculentum</name>
    <dbReference type="NCBI Taxonomy" id="4081"/>
    <lineage>
        <taxon>Eukaryota</taxon>
        <taxon>Viridiplantae</taxon>
        <taxon>Streptophyta</taxon>
        <taxon>Embryophyta</taxon>
        <taxon>Tracheophyta</taxon>
        <taxon>Spermatophyta</taxon>
        <taxon>Magnoliopsida</taxon>
        <taxon>eudicotyledons</taxon>
        <taxon>Gunneridae</taxon>
        <taxon>Pentapetalae</taxon>
        <taxon>asterids</taxon>
        <taxon>lamiids</taxon>
        <taxon>Solanales</taxon>
        <taxon>Solanaceae</taxon>
        <taxon>Solanoideae</taxon>
        <taxon>Solaneae</taxon>
        <taxon>Solanum</taxon>
        <taxon>Solanum subgen. Lycopersicon</taxon>
    </lineage>
</organism>
<keyword evidence="3" id="KW-1185">Reference proteome</keyword>
<reference evidence="2" key="2">
    <citation type="submission" date="2015-06" db="UniProtKB">
        <authorList>
            <consortium name="EnsemblPlants"/>
        </authorList>
    </citation>
    <scope>IDENTIFICATION</scope>
    <source>
        <strain evidence="2">cv. Heinz 1706</strain>
    </source>
</reference>
<accession>K4D2N7</accession>
<dbReference type="Gramene" id="Solyc10g079960.1.1">
    <property type="protein sequence ID" value="Solyc10g079960.1.1"/>
    <property type="gene ID" value="Solyc10g079960.1"/>
</dbReference>
<dbReference type="HOGENOM" id="CLU_3127900_0_0_1"/>
<name>K4D2N7_SOLLC</name>
<proteinExistence type="predicted"/>
<dbReference type="InParanoid" id="K4D2N7"/>
<evidence type="ECO:0000256" key="1">
    <source>
        <dbReference type="SAM" id="Phobius"/>
    </source>
</evidence>